<dbReference type="GO" id="GO:0003824">
    <property type="term" value="F:catalytic activity"/>
    <property type="evidence" value="ECO:0007669"/>
    <property type="project" value="InterPro"/>
</dbReference>
<comment type="caution">
    <text evidence="1">The sequence shown here is derived from an EMBL/GenBank/DDBJ whole genome shotgun (WGS) entry which is preliminary data.</text>
</comment>
<name>A0AA46AG89_9BACL</name>
<dbReference type="Gene3D" id="3.20.20.10">
    <property type="entry name" value="Alanine racemase"/>
    <property type="match status" value="1"/>
</dbReference>
<dbReference type="Proteomes" id="UP001157946">
    <property type="component" value="Unassembled WGS sequence"/>
</dbReference>
<keyword evidence="2" id="KW-1185">Reference proteome</keyword>
<sequence length="345" mass="40052">MNNNLYLRISLDTIKSNIRKLTKQLPYRSSLFMVCKNNVYGFGMSLLSHLANENLSFVLNDWRDYQRFVQIVRDSKPVLILYPVLNDDPWILTQLGEHSNLYITVMKKEDWAFVLRKGYEAKSYVRIDPFLGLHGLSKEEAMSLPKVHACKGVLIHLNESINAKEEAVINEIYQWTKKNNMSMNIGGSNIINKPNLHFPFLEVRLLMELLGSRNRVTEPCLELHARILSKTLIREPIHVGYTSSRVKLSKGTCLLVAIGYGDFPSFAQMFENQTPIFIERKKFVLPCYPCMNTSWLYCEEEVFIRRESIVLFDKFNSIHKLALNLSVDVDEIYSSLSPLIYRHYV</sequence>
<dbReference type="EMBL" id="FXTU01000005">
    <property type="protein sequence ID" value="SMP24766.1"/>
    <property type="molecule type" value="Genomic_DNA"/>
</dbReference>
<accession>A0AA46AG89</accession>
<evidence type="ECO:0000313" key="1">
    <source>
        <dbReference type="EMBL" id="SMP24766.1"/>
    </source>
</evidence>
<dbReference type="AlphaFoldDB" id="A0AA46AG89"/>
<dbReference type="SUPFAM" id="SSF50621">
    <property type="entry name" value="Alanine racemase C-terminal domain-like"/>
    <property type="match status" value="1"/>
</dbReference>
<dbReference type="RefSeq" id="WP_102991159.1">
    <property type="nucleotide sequence ID" value="NZ_FXTU01000005.1"/>
</dbReference>
<dbReference type="Gene3D" id="2.40.37.10">
    <property type="entry name" value="Lyase, Ornithine Decarboxylase, Chain A, domain 1"/>
    <property type="match status" value="1"/>
</dbReference>
<reference evidence="1" key="1">
    <citation type="submission" date="2017-05" db="EMBL/GenBank/DDBJ databases">
        <authorList>
            <person name="Varghese N."/>
            <person name="Submissions S."/>
        </authorList>
    </citation>
    <scope>NUCLEOTIDE SEQUENCE</scope>
    <source>
        <strain evidence="1">DSM 45262</strain>
    </source>
</reference>
<evidence type="ECO:0000313" key="2">
    <source>
        <dbReference type="Proteomes" id="UP001157946"/>
    </source>
</evidence>
<gene>
    <name evidence="1" type="ORF">SAMN06265361_1052</name>
</gene>
<protein>
    <submittedName>
        <fullName evidence="1">Alanine racemase</fullName>
    </submittedName>
</protein>
<proteinExistence type="predicted"/>
<organism evidence="1 2">
    <name type="scientific">Laceyella tengchongensis</name>
    <dbReference type="NCBI Taxonomy" id="574699"/>
    <lineage>
        <taxon>Bacteria</taxon>
        <taxon>Bacillati</taxon>
        <taxon>Bacillota</taxon>
        <taxon>Bacilli</taxon>
        <taxon>Bacillales</taxon>
        <taxon>Thermoactinomycetaceae</taxon>
        <taxon>Laceyella</taxon>
    </lineage>
</organism>
<dbReference type="InterPro" id="IPR009006">
    <property type="entry name" value="Ala_racemase/Decarboxylase_C"/>
</dbReference>
<dbReference type="InterPro" id="IPR029066">
    <property type="entry name" value="PLP-binding_barrel"/>
</dbReference>
<dbReference type="SUPFAM" id="SSF51419">
    <property type="entry name" value="PLP-binding barrel"/>
    <property type="match status" value="1"/>
</dbReference>